<name>A0ABM9NWA1_9FLAO</name>
<feature type="transmembrane region" description="Helical" evidence="1">
    <location>
        <begin position="113"/>
        <end position="136"/>
    </location>
</feature>
<evidence type="ECO:0008006" key="4">
    <source>
        <dbReference type="Google" id="ProtNLM"/>
    </source>
</evidence>
<feature type="transmembrane region" description="Helical" evidence="1">
    <location>
        <begin position="148"/>
        <end position="166"/>
    </location>
</feature>
<organism evidence="2 3">
    <name type="scientific">Tenacibaculum platacis</name>
    <dbReference type="NCBI Taxonomy" id="3137852"/>
    <lineage>
        <taxon>Bacteria</taxon>
        <taxon>Pseudomonadati</taxon>
        <taxon>Bacteroidota</taxon>
        <taxon>Flavobacteriia</taxon>
        <taxon>Flavobacteriales</taxon>
        <taxon>Flavobacteriaceae</taxon>
        <taxon>Tenacibaculum</taxon>
    </lineage>
</organism>
<protein>
    <recommendedName>
        <fullName evidence="4">DUF1129 domain-containing protein</fullName>
    </recommendedName>
</protein>
<reference evidence="2 3" key="1">
    <citation type="submission" date="2024-05" db="EMBL/GenBank/DDBJ databases">
        <authorList>
            <person name="Duchaud E."/>
        </authorList>
    </citation>
    <scope>NUCLEOTIDE SEQUENCE [LARGE SCALE GENOMIC DNA]</scope>
    <source>
        <strain evidence="2">Ena-SAMPLE-TAB-13-05-2024-13:56:06:370-140302</strain>
    </source>
</reference>
<comment type="caution">
    <text evidence="2">The sequence shown here is derived from an EMBL/GenBank/DDBJ whole genome shotgun (WGS) entry which is preliminary data.</text>
</comment>
<sequence length="211" mass="25479">MKEKYKITEKQLDFLDKFLTKKGYSNNENKFELMDHLICDFELNGNGNLSQFLSTKLSFINEQKFTKQKIYNRLYLREMFKEFLSFFSDFKKIPLTILIFFFIYYFTKYFNNKVIIVSFGISLITLQLYGLYISFVEKELRKIEEFRALATVTYMPSYIVILFSNVQSPLKYIELFAFFWFLTFMITLSFVIYAKSKKDELKKKYNHLIKG</sequence>
<dbReference type="EMBL" id="CAXIXY010000003">
    <property type="protein sequence ID" value="CAL2081407.1"/>
    <property type="molecule type" value="Genomic_DNA"/>
</dbReference>
<keyword evidence="1" id="KW-1133">Transmembrane helix</keyword>
<keyword evidence="1" id="KW-0812">Transmembrane</keyword>
<dbReference type="RefSeq" id="WP_348711052.1">
    <property type="nucleotide sequence ID" value="NZ_CAXIXY010000003.1"/>
</dbReference>
<gene>
    <name evidence="2" type="ORF">T190607A01A_11191</name>
</gene>
<keyword evidence="1" id="KW-0472">Membrane</keyword>
<dbReference type="Proteomes" id="UP001497416">
    <property type="component" value="Unassembled WGS sequence"/>
</dbReference>
<accession>A0ABM9NWA1</accession>
<evidence type="ECO:0000313" key="3">
    <source>
        <dbReference type="Proteomes" id="UP001497416"/>
    </source>
</evidence>
<keyword evidence="3" id="KW-1185">Reference proteome</keyword>
<feature type="transmembrane region" description="Helical" evidence="1">
    <location>
        <begin position="83"/>
        <end position="107"/>
    </location>
</feature>
<evidence type="ECO:0000256" key="1">
    <source>
        <dbReference type="SAM" id="Phobius"/>
    </source>
</evidence>
<proteinExistence type="predicted"/>
<evidence type="ECO:0000313" key="2">
    <source>
        <dbReference type="EMBL" id="CAL2081407.1"/>
    </source>
</evidence>
<feature type="transmembrane region" description="Helical" evidence="1">
    <location>
        <begin position="172"/>
        <end position="194"/>
    </location>
</feature>